<evidence type="ECO:0000313" key="4">
    <source>
        <dbReference type="EMBL" id="NNJ25222.1"/>
    </source>
</evidence>
<dbReference type="Proteomes" id="UP000609651">
    <property type="component" value="Unassembled WGS sequence"/>
</dbReference>
<dbReference type="Pfam" id="PF06750">
    <property type="entry name" value="A24_N_bact"/>
    <property type="match status" value="1"/>
</dbReference>
<feature type="transmembrane region" description="Helical" evidence="2">
    <location>
        <begin position="242"/>
        <end position="260"/>
    </location>
</feature>
<dbReference type="InterPro" id="IPR010627">
    <property type="entry name" value="Prepilin_pept_A24_N"/>
</dbReference>
<keyword evidence="2" id="KW-0472">Membrane</keyword>
<dbReference type="InterPro" id="IPR050882">
    <property type="entry name" value="Prepilin_peptidase/N-MTase"/>
</dbReference>
<feature type="transmembrane region" description="Helical" evidence="2">
    <location>
        <begin position="114"/>
        <end position="135"/>
    </location>
</feature>
<feature type="domain" description="Prepilin peptidase A24 N-terminal" evidence="3">
    <location>
        <begin position="45"/>
        <end position="126"/>
    </location>
</feature>
<keyword evidence="2" id="KW-1133">Transmembrane helix</keyword>
<feature type="transmembrane region" description="Helical" evidence="2">
    <location>
        <begin position="339"/>
        <end position="360"/>
    </location>
</feature>
<feature type="transmembrane region" description="Helical" evidence="2">
    <location>
        <begin position="267"/>
        <end position="283"/>
    </location>
</feature>
<sequence>MPPSGFADWAFILPLAGLPWAGAAASNEWLTGLLRAFIVLWSFALGASVGSFLNVVVYRLPAGLNLSRPKSRCPRCETPIRATDNLPVIGWLRLRGRCRACGLPIAARYPLVEAVCGTALALLALQIVLMGGVNLPVEIGRSSPSALFLRALEPAAIAVCGVLFIGSATLFGAGLIALDGHRLPWRFVAFALLFPAIAAGLWPGVRIGAAEVWGGGPWQLAEGGFALGPYRFAPNLAGPLDVLRGAALCALIGGLLFPLLRTGTERTNLLLIGGIAGAWWGMWAGGWGLALGGAVTVAAPMLYAAGLLRSRVAPPTLAAMASALVPLGWILIGTDPPSLLVRAWGSGAPALFLLGVGVLIDRAFFPHLDPAPSNPAPNPDDAIPDDAPRDDQGNSGSRQSAAAPPKQTATSEPGSELRSG</sequence>
<dbReference type="RefSeq" id="WP_171184994.1">
    <property type="nucleotide sequence ID" value="NZ_WTPX01000029.1"/>
</dbReference>
<evidence type="ECO:0000313" key="5">
    <source>
        <dbReference type="Proteomes" id="UP000609651"/>
    </source>
</evidence>
<name>A0ABX1VBG3_9PLAN</name>
<reference evidence="4 5" key="1">
    <citation type="journal article" date="2020" name="Syst. Appl. Microbiol.">
        <title>Alienimonas chondri sp. nov., a novel planctomycete isolated from the biofilm of the red alga Chondrus crispus.</title>
        <authorList>
            <person name="Vitorino I."/>
            <person name="Albuquerque L."/>
            <person name="Wiegand S."/>
            <person name="Kallscheuer N."/>
            <person name="da Costa M.S."/>
            <person name="Lobo-da-Cunha A."/>
            <person name="Jogler C."/>
            <person name="Lage O.M."/>
        </authorList>
    </citation>
    <scope>NUCLEOTIDE SEQUENCE [LARGE SCALE GENOMIC DNA]</scope>
    <source>
        <strain evidence="4 5">LzC2</strain>
    </source>
</reference>
<protein>
    <recommendedName>
        <fullName evidence="3">Prepilin peptidase A24 N-terminal domain-containing protein</fullName>
    </recommendedName>
</protein>
<dbReference type="PANTHER" id="PTHR30487">
    <property type="entry name" value="TYPE 4 PREPILIN-LIKE PROTEINS LEADER PEPTIDE-PROCESSING ENZYME"/>
    <property type="match status" value="1"/>
</dbReference>
<organism evidence="4 5">
    <name type="scientific">Alienimonas chondri</name>
    <dbReference type="NCBI Taxonomy" id="2681879"/>
    <lineage>
        <taxon>Bacteria</taxon>
        <taxon>Pseudomonadati</taxon>
        <taxon>Planctomycetota</taxon>
        <taxon>Planctomycetia</taxon>
        <taxon>Planctomycetales</taxon>
        <taxon>Planctomycetaceae</taxon>
        <taxon>Alienimonas</taxon>
    </lineage>
</organism>
<feature type="transmembrane region" description="Helical" evidence="2">
    <location>
        <begin position="155"/>
        <end position="178"/>
    </location>
</feature>
<feature type="transmembrane region" description="Helical" evidence="2">
    <location>
        <begin position="185"/>
        <end position="205"/>
    </location>
</feature>
<keyword evidence="2" id="KW-0812">Transmembrane</keyword>
<evidence type="ECO:0000256" key="1">
    <source>
        <dbReference type="SAM" id="MobiDB-lite"/>
    </source>
</evidence>
<gene>
    <name evidence="4" type="ORF">LzC2_12900</name>
</gene>
<accession>A0ABX1VBG3</accession>
<feature type="region of interest" description="Disordered" evidence="1">
    <location>
        <begin position="370"/>
        <end position="420"/>
    </location>
</feature>
<feature type="transmembrane region" description="Helical" evidence="2">
    <location>
        <begin position="33"/>
        <end position="58"/>
    </location>
</feature>
<dbReference type="PANTHER" id="PTHR30487:SF0">
    <property type="entry name" value="PREPILIN LEADER PEPTIDASE_N-METHYLTRANSFERASE-RELATED"/>
    <property type="match status" value="1"/>
</dbReference>
<comment type="caution">
    <text evidence="4">The sequence shown here is derived from an EMBL/GenBank/DDBJ whole genome shotgun (WGS) entry which is preliminary data.</text>
</comment>
<feature type="transmembrane region" description="Helical" evidence="2">
    <location>
        <begin position="315"/>
        <end position="333"/>
    </location>
</feature>
<evidence type="ECO:0000259" key="3">
    <source>
        <dbReference type="Pfam" id="PF06750"/>
    </source>
</evidence>
<evidence type="ECO:0000256" key="2">
    <source>
        <dbReference type="SAM" id="Phobius"/>
    </source>
</evidence>
<proteinExistence type="predicted"/>
<dbReference type="EMBL" id="WTPX01000029">
    <property type="protein sequence ID" value="NNJ25222.1"/>
    <property type="molecule type" value="Genomic_DNA"/>
</dbReference>
<keyword evidence="5" id="KW-1185">Reference proteome</keyword>